<dbReference type="Proteomes" id="UP001589702">
    <property type="component" value="Unassembled WGS sequence"/>
</dbReference>
<dbReference type="RefSeq" id="WP_234753629.1">
    <property type="nucleotide sequence ID" value="NZ_BAAAWN010000001.1"/>
</dbReference>
<evidence type="ECO:0000259" key="5">
    <source>
        <dbReference type="PROSITE" id="PS50931"/>
    </source>
</evidence>
<dbReference type="InterPro" id="IPR036388">
    <property type="entry name" value="WH-like_DNA-bd_sf"/>
</dbReference>
<keyword evidence="2" id="KW-0805">Transcription regulation</keyword>
<accession>A0ABV5XTF3</accession>
<dbReference type="Pfam" id="PF00126">
    <property type="entry name" value="HTH_1"/>
    <property type="match status" value="1"/>
</dbReference>
<dbReference type="InterPro" id="IPR000847">
    <property type="entry name" value="LysR_HTH_N"/>
</dbReference>
<evidence type="ECO:0000313" key="6">
    <source>
        <dbReference type="EMBL" id="MFB9818024.1"/>
    </source>
</evidence>
<keyword evidence="7" id="KW-1185">Reference proteome</keyword>
<dbReference type="EMBL" id="JBHMBC010000002">
    <property type="protein sequence ID" value="MFB9818024.1"/>
    <property type="molecule type" value="Genomic_DNA"/>
</dbReference>
<dbReference type="PANTHER" id="PTHR30346:SF28">
    <property type="entry name" value="HTH-TYPE TRANSCRIPTIONAL REGULATOR CYNR"/>
    <property type="match status" value="1"/>
</dbReference>
<reference evidence="6 7" key="1">
    <citation type="submission" date="2024-09" db="EMBL/GenBank/DDBJ databases">
        <authorList>
            <person name="Sun Q."/>
            <person name="Mori K."/>
        </authorList>
    </citation>
    <scope>NUCLEOTIDE SEQUENCE [LARGE SCALE GENOMIC DNA]</scope>
    <source>
        <strain evidence="6 7">JCM 1334</strain>
    </source>
</reference>
<comment type="similarity">
    <text evidence="1">Belongs to the LysR transcriptional regulatory family.</text>
</comment>
<sequence>MTLAQLEAFVAAASGQTFTAAAAELGMSQPAVSDLIRRLESEFGVPLFNRSGRALVLTAAGEELLPYAEQTVFSAKQGTEAVNALLSLGGGTATFGLLRNAEFYIRQDLAKRFREKHPNVRIRLVGQNSAETVSDVVSGHLEAGLVTLPIDDDRLDVLPLARDEVVYVSAVPERVQTPPDIAAICSAPLILYDAHYAQTDPARKQLSARARLRGLSLNAGIEVEYLSAALSLAADGFGDTIACRASLESEVFPRGLQAVSLAEPMFDTLALIKRHGQLLSPPTKEMARLAHSALIDHQTSDHGTAEILNGAHDIEAFLTESH</sequence>
<dbReference type="SUPFAM" id="SSF46785">
    <property type="entry name" value="Winged helix' DNA-binding domain"/>
    <property type="match status" value="1"/>
</dbReference>
<dbReference type="PRINTS" id="PR00039">
    <property type="entry name" value="HTHLYSR"/>
</dbReference>
<name>A0ABV5XTF3_ARTRM</name>
<dbReference type="InterPro" id="IPR036390">
    <property type="entry name" value="WH_DNA-bd_sf"/>
</dbReference>
<protein>
    <submittedName>
        <fullName evidence="6">LysR family transcriptional regulator</fullName>
    </submittedName>
</protein>
<evidence type="ECO:0000256" key="2">
    <source>
        <dbReference type="ARBA" id="ARBA00023015"/>
    </source>
</evidence>
<gene>
    <name evidence="6" type="ORF">ACFFP1_00755</name>
</gene>
<dbReference type="Gene3D" id="1.10.10.10">
    <property type="entry name" value="Winged helix-like DNA-binding domain superfamily/Winged helix DNA-binding domain"/>
    <property type="match status" value="1"/>
</dbReference>
<dbReference type="PROSITE" id="PS50931">
    <property type="entry name" value="HTH_LYSR"/>
    <property type="match status" value="1"/>
</dbReference>
<dbReference type="InterPro" id="IPR005119">
    <property type="entry name" value="LysR_subst-bd"/>
</dbReference>
<proteinExistence type="inferred from homology"/>
<comment type="caution">
    <text evidence="6">The sequence shown here is derived from an EMBL/GenBank/DDBJ whole genome shotgun (WGS) entry which is preliminary data.</text>
</comment>
<dbReference type="Gene3D" id="3.40.190.290">
    <property type="match status" value="1"/>
</dbReference>
<evidence type="ECO:0000313" key="7">
    <source>
        <dbReference type="Proteomes" id="UP001589702"/>
    </source>
</evidence>
<organism evidence="6 7">
    <name type="scientific">Arthrobacter ramosus</name>
    <dbReference type="NCBI Taxonomy" id="1672"/>
    <lineage>
        <taxon>Bacteria</taxon>
        <taxon>Bacillati</taxon>
        <taxon>Actinomycetota</taxon>
        <taxon>Actinomycetes</taxon>
        <taxon>Micrococcales</taxon>
        <taxon>Micrococcaceae</taxon>
        <taxon>Arthrobacter</taxon>
    </lineage>
</organism>
<dbReference type="SUPFAM" id="SSF53850">
    <property type="entry name" value="Periplasmic binding protein-like II"/>
    <property type="match status" value="1"/>
</dbReference>
<dbReference type="CDD" id="cd05466">
    <property type="entry name" value="PBP2_LTTR_substrate"/>
    <property type="match status" value="1"/>
</dbReference>
<evidence type="ECO:0000256" key="1">
    <source>
        <dbReference type="ARBA" id="ARBA00009437"/>
    </source>
</evidence>
<evidence type="ECO:0000256" key="3">
    <source>
        <dbReference type="ARBA" id="ARBA00023125"/>
    </source>
</evidence>
<keyword evidence="3" id="KW-0238">DNA-binding</keyword>
<keyword evidence="4" id="KW-0804">Transcription</keyword>
<evidence type="ECO:0000256" key="4">
    <source>
        <dbReference type="ARBA" id="ARBA00023163"/>
    </source>
</evidence>
<dbReference type="PANTHER" id="PTHR30346">
    <property type="entry name" value="TRANSCRIPTIONAL DUAL REGULATOR HCAR-RELATED"/>
    <property type="match status" value="1"/>
</dbReference>
<dbReference type="Pfam" id="PF03466">
    <property type="entry name" value="LysR_substrate"/>
    <property type="match status" value="1"/>
</dbReference>
<feature type="domain" description="HTH lysR-type" evidence="5">
    <location>
        <begin position="1"/>
        <end position="58"/>
    </location>
</feature>